<dbReference type="EMBL" id="UYYB01003663">
    <property type="protein sequence ID" value="VDM66760.1"/>
    <property type="molecule type" value="Genomic_DNA"/>
</dbReference>
<dbReference type="InterPro" id="IPR036865">
    <property type="entry name" value="CRAL-TRIO_dom_sf"/>
</dbReference>
<keyword evidence="2" id="KW-1185">Reference proteome</keyword>
<proteinExistence type="predicted"/>
<reference evidence="1 2" key="1">
    <citation type="submission" date="2018-11" db="EMBL/GenBank/DDBJ databases">
        <authorList>
            <consortium name="Pathogen Informatics"/>
        </authorList>
    </citation>
    <scope>NUCLEOTIDE SEQUENCE [LARGE SCALE GENOMIC DNA]</scope>
</reference>
<dbReference type="Proteomes" id="UP000270094">
    <property type="component" value="Unassembled WGS sequence"/>
</dbReference>
<evidence type="ECO:0000313" key="2">
    <source>
        <dbReference type="Proteomes" id="UP000270094"/>
    </source>
</evidence>
<dbReference type="AlphaFoldDB" id="A0A3P7I284"/>
<organism evidence="1 2">
    <name type="scientific">Strongylus vulgaris</name>
    <name type="common">Blood worm</name>
    <dbReference type="NCBI Taxonomy" id="40348"/>
    <lineage>
        <taxon>Eukaryota</taxon>
        <taxon>Metazoa</taxon>
        <taxon>Ecdysozoa</taxon>
        <taxon>Nematoda</taxon>
        <taxon>Chromadorea</taxon>
        <taxon>Rhabditida</taxon>
        <taxon>Rhabditina</taxon>
        <taxon>Rhabditomorpha</taxon>
        <taxon>Strongyloidea</taxon>
        <taxon>Strongylidae</taxon>
        <taxon>Strongylus</taxon>
    </lineage>
</organism>
<accession>A0A3P7I284</accession>
<dbReference type="OrthoDB" id="1434354at2759"/>
<dbReference type="Gene3D" id="3.40.525.10">
    <property type="entry name" value="CRAL-TRIO lipid binding domain"/>
    <property type="match status" value="1"/>
</dbReference>
<evidence type="ECO:0000313" key="1">
    <source>
        <dbReference type="EMBL" id="VDM66760.1"/>
    </source>
</evidence>
<sequence>MNADETVASYGSLLGFDKEGNVISLQMIGRLDAAGLMPCTRNSDLYRMRIAESEGVMQIIRKTGADFTPKKY</sequence>
<protein>
    <submittedName>
        <fullName evidence="1">Uncharacterized protein</fullName>
    </submittedName>
</protein>
<name>A0A3P7I284_STRVU</name>
<feature type="non-terminal residue" evidence="1">
    <location>
        <position position="72"/>
    </location>
</feature>
<dbReference type="SUPFAM" id="SSF52087">
    <property type="entry name" value="CRAL/TRIO domain"/>
    <property type="match status" value="1"/>
</dbReference>
<gene>
    <name evidence="1" type="ORF">SVUK_LOCUS1758</name>
</gene>